<protein>
    <submittedName>
        <fullName evidence="2">Uncharacterized protein</fullName>
    </submittedName>
</protein>
<gene>
    <name evidence="2" type="ORF">CIRG_04030</name>
</gene>
<dbReference type="EMBL" id="DS028094">
    <property type="protein sequence ID" value="KMP04339.1"/>
    <property type="molecule type" value="Genomic_DNA"/>
</dbReference>
<accession>A0A0J6YB94</accession>
<evidence type="ECO:0000256" key="1">
    <source>
        <dbReference type="SAM" id="MobiDB-lite"/>
    </source>
</evidence>
<reference evidence="3" key="1">
    <citation type="journal article" date="2010" name="Genome Res.">
        <title>Population genomic sequencing of Coccidioides fungi reveals recent hybridization and transposon control.</title>
        <authorList>
            <person name="Neafsey D.E."/>
            <person name="Barker B.M."/>
            <person name="Sharpton T.J."/>
            <person name="Stajich J.E."/>
            <person name="Park D.J."/>
            <person name="Whiston E."/>
            <person name="Hung C.-Y."/>
            <person name="McMahan C."/>
            <person name="White J."/>
            <person name="Sykes S."/>
            <person name="Heiman D."/>
            <person name="Young S."/>
            <person name="Zeng Q."/>
            <person name="Abouelleil A."/>
            <person name="Aftuck L."/>
            <person name="Bessette D."/>
            <person name="Brown A."/>
            <person name="FitzGerald M."/>
            <person name="Lui A."/>
            <person name="Macdonald J.P."/>
            <person name="Priest M."/>
            <person name="Orbach M.J."/>
            <person name="Galgiani J.N."/>
            <person name="Kirkland T.N."/>
            <person name="Cole G.T."/>
            <person name="Birren B.W."/>
            <person name="Henn M.R."/>
            <person name="Taylor J.W."/>
            <person name="Rounsley S.D."/>
        </authorList>
    </citation>
    <scope>NUCLEOTIDE SEQUENCE [LARGE SCALE GENOMIC DNA]</scope>
    <source>
        <strain evidence="3">RMSCC 2394</strain>
    </source>
</reference>
<proteinExistence type="predicted"/>
<organism evidence="2 3">
    <name type="scientific">Coccidioides immitis RMSCC 2394</name>
    <dbReference type="NCBI Taxonomy" id="404692"/>
    <lineage>
        <taxon>Eukaryota</taxon>
        <taxon>Fungi</taxon>
        <taxon>Dikarya</taxon>
        <taxon>Ascomycota</taxon>
        <taxon>Pezizomycotina</taxon>
        <taxon>Eurotiomycetes</taxon>
        <taxon>Eurotiomycetidae</taxon>
        <taxon>Onygenales</taxon>
        <taxon>Onygenaceae</taxon>
        <taxon>Coccidioides</taxon>
    </lineage>
</organism>
<evidence type="ECO:0000313" key="2">
    <source>
        <dbReference type="EMBL" id="KMP04339.1"/>
    </source>
</evidence>
<dbReference type="AlphaFoldDB" id="A0A0J6YB94"/>
<feature type="region of interest" description="Disordered" evidence="1">
    <location>
        <begin position="84"/>
        <end position="120"/>
    </location>
</feature>
<evidence type="ECO:0000313" key="3">
    <source>
        <dbReference type="Proteomes" id="UP000054565"/>
    </source>
</evidence>
<dbReference type="Proteomes" id="UP000054565">
    <property type="component" value="Unassembled WGS sequence"/>
</dbReference>
<name>A0A0J6YB94_COCIT</name>
<sequence>MREGTVDGGIQANDVIWNIRIPARAWDTATRAAMTHYAPWRRLCLIRGASGACCCQITNAYCARTPGEHGAWIAVAKGIPGCNDKLKEGQEEAPASASYTDPKNRNAGASRPETAGRAHM</sequence>